<comment type="cofactor">
    <cofactor evidence="14 15">
        <name>Mn(2+)</name>
        <dbReference type="ChEBI" id="CHEBI:29035"/>
    </cofactor>
    <cofactor evidence="14 15">
        <name>Mg(2+)</name>
        <dbReference type="ChEBI" id="CHEBI:18420"/>
    </cofactor>
    <text evidence="14 15">Manganese or magnesium. Binds 1 divalent metal ion per monomer in the absence of substrate. May bind a second metal ion after substrate binding.</text>
</comment>
<keyword evidence="13 14" id="KW-0464">Manganese</keyword>
<reference evidence="18" key="2">
    <citation type="journal article" date="2021" name="Microbiome">
        <title>Successional dynamics and alternative stable states in a saline activated sludge microbial community over 9 years.</title>
        <authorList>
            <person name="Wang Y."/>
            <person name="Ye J."/>
            <person name="Ju F."/>
            <person name="Liu L."/>
            <person name="Boyd J.A."/>
            <person name="Deng Y."/>
            <person name="Parks D.H."/>
            <person name="Jiang X."/>
            <person name="Yin X."/>
            <person name="Woodcroft B.J."/>
            <person name="Tyson G.W."/>
            <person name="Hugenholtz P."/>
            <person name="Polz M.F."/>
            <person name="Zhang T."/>
        </authorList>
    </citation>
    <scope>NUCLEOTIDE SEQUENCE</scope>
    <source>
        <strain evidence="18">HKST-UBA16</strain>
    </source>
</reference>
<dbReference type="InterPro" id="IPR012337">
    <property type="entry name" value="RNaseH-like_sf"/>
</dbReference>
<evidence type="ECO:0000256" key="16">
    <source>
        <dbReference type="RuleBase" id="RU003515"/>
    </source>
</evidence>
<dbReference type="Gene3D" id="3.30.420.10">
    <property type="entry name" value="Ribonuclease H-like superfamily/Ribonuclease H"/>
    <property type="match status" value="1"/>
</dbReference>
<keyword evidence="12 14" id="KW-0378">Hydrolase</keyword>
<evidence type="ECO:0000256" key="9">
    <source>
        <dbReference type="ARBA" id="ARBA00022722"/>
    </source>
</evidence>
<comment type="caution">
    <text evidence="18">The sequence shown here is derived from an EMBL/GenBank/DDBJ whole genome shotgun (WGS) entry which is preliminary data.</text>
</comment>
<dbReference type="EMBL" id="JAGQLM010000020">
    <property type="protein sequence ID" value="MCA9374793.1"/>
    <property type="molecule type" value="Genomic_DNA"/>
</dbReference>
<dbReference type="Pfam" id="PF01351">
    <property type="entry name" value="RNase_HII"/>
    <property type="match status" value="1"/>
</dbReference>
<evidence type="ECO:0000313" key="19">
    <source>
        <dbReference type="Proteomes" id="UP000748332"/>
    </source>
</evidence>
<dbReference type="InterPro" id="IPR036397">
    <property type="entry name" value="RNaseH_sf"/>
</dbReference>
<dbReference type="AlphaFoldDB" id="A0A955KV64"/>
<dbReference type="GO" id="GO:0005737">
    <property type="term" value="C:cytoplasm"/>
    <property type="evidence" value="ECO:0007669"/>
    <property type="project" value="UniProtKB-SubCell"/>
</dbReference>
<evidence type="ECO:0000256" key="5">
    <source>
        <dbReference type="ARBA" id="ARBA00007383"/>
    </source>
</evidence>
<evidence type="ECO:0000256" key="6">
    <source>
        <dbReference type="ARBA" id="ARBA00012180"/>
    </source>
</evidence>
<dbReference type="GO" id="GO:0006298">
    <property type="term" value="P:mismatch repair"/>
    <property type="evidence" value="ECO:0007669"/>
    <property type="project" value="TreeGrafter"/>
</dbReference>
<keyword evidence="8 14" id="KW-0963">Cytoplasm</keyword>
<evidence type="ECO:0000256" key="2">
    <source>
        <dbReference type="ARBA" id="ARBA00001946"/>
    </source>
</evidence>
<dbReference type="NCBIfam" id="NF000595">
    <property type="entry name" value="PRK00015.1-3"/>
    <property type="match status" value="1"/>
</dbReference>
<comment type="similarity">
    <text evidence="5 14 16">Belongs to the RNase HII family.</text>
</comment>
<evidence type="ECO:0000256" key="14">
    <source>
        <dbReference type="HAMAP-Rule" id="MF_00052"/>
    </source>
</evidence>
<feature type="domain" description="RNase H type-2" evidence="17">
    <location>
        <begin position="20"/>
        <end position="212"/>
    </location>
</feature>
<dbReference type="PANTHER" id="PTHR10954:SF18">
    <property type="entry name" value="RIBONUCLEASE HII"/>
    <property type="match status" value="1"/>
</dbReference>
<comment type="subcellular location">
    <subcellularLocation>
        <location evidence="4 14">Cytoplasm</location>
    </subcellularLocation>
</comment>
<dbReference type="InterPro" id="IPR001352">
    <property type="entry name" value="RNase_HII/HIII"/>
</dbReference>
<evidence type="ECO:0000256" key="1">
    <source>
        <dbReference type="ARBA" id="ARBA00000077"/>
    </source>
</evidence>
<dbReference type="GO" id="GO:0043137">
    <property type="term" value="P:DNA replication, removal of RNA primer"/>
    <property type="evidence" value="ECO:0007669"/>
    <property type="project" value="TreeGrafter"/>
</dbReference>
<evidence type="ECO:0000256" key="11">
    <source>
        <dbReference type="ARBA" id="ARBA00022759"/>
    </source>
</evidence>
<keyword evidence="10 14" id="KW-0479">Metal-binding</keyword>
<evidence type="ECO:0000313" key="18">
    <source>
        <dbReference type="EMBL" id="MCA9374793.1"/>
    </source>
</evidence>
<dbReference type="InterPro" id="IPR022898">
    <property type="entry name" value="RNase_HII"/>
</dbReference>
<gene>
    <name evidence="14" type="primary">rnhB</name>
    <name evidence="18" type="ORF">KC622_00520</name>
</gene>
<evidence type="ECO:0000256" key="15">
    <source>
        <dbReference type="PROSITE-ProRule" id="PRU01319"/>
    </source>
</evidence>
<dbReference type="GO" id="GO:0032299">
    <property type="term" value="C:ribonuclease H2 complex"/>
    <property type="evidence" value="ECO:0007669"/>
    <property type="project" value="TreeGrafter"/>
</dbReference>
<dbReference type="PANTHER" id="PTHR10954">
    <property type="entry name" value="RIBONUCLEASE H2 SUBUNIT A"/>
    <property type="match status" value="1"/>
</dbReference>
<reference evidence="18" key="1">
    <citation type="submission" date="2020-04" db="EMBL/GenBank/DDBJ databases">
        <authorList>
            <person name="Zhang T."/>
        </authorList>
    </citation>
    <scope>NUCLEOTIDE SEQUENCE</scope>
    <source>
        <strain evidence="18">HKST-UBA16</strain>
    </source>
</reference>
<keyword evidence="9 14" id="KW-0540">Nuclease</keyword>
<dbReference type="GO" id="GO:0003723">
    <property type="term" value="F:RNA binding"/>
    <property type="evidence" value="ECO:0007669"/>
    <property type="project" value="UniProtKB-UniRule"/>
</dbReference>
<evidence type="ECO:0000259" key="17">
    <source>
        <dbReference type="PROSITE" id="PS51975"/>
    </source>
</evidence>
<evidence type="ECO:0000256" key="3">
    <source>
        <dbReference type="ARBA" id="ARBA00004065"/>
    </source>
</evidence>
<dbReference type="GO" id="GO:0030145">
    <property type="term" value="F:manganese ion binding"/>
    <property type="evidence" value="ECO:0007669"/>
    <property type="project" value="UniProtKB-UniRule"/>
</dbReference>
<comment type="function">
    <text evidence="3 14 16">Endonuclease that specifically degrades the RNA of RNA-DNA hybrids.</text>
</comment>
<evidence type="ECO:0000256" key="4">
    <source>
        <dbReference type="ARBA" id="ARBA00004496"/>
    </source>
</evidence>
<accession>A0A955KV64</accession>
<dbReference type="GO" id="GO:0004523">
    <property type="term" value="F:RNA-DNA hybrid ribonuclease activity"/>
    <property type="evidence" value="ECO:0007669"/>
    <property type="project" value="UniProtKB-UniRule"/>
</dbReference>
<comment type="catalytic activity">
    <reaction evidence="1 14 15 16">
        <text>Endonucleolytic cleavage to 5'-phosphomonoester.</text>
        <dbReference type="EC" id="3.1.26.4"/>
    </reaction>
</comment>
<comment type="cofactor">
    <cofactor evidence="2">
        <name>Mg(2+)</name>
        <dbReference type="ChEBI" id="CHEBI:18420"/>
    </cofactor>
</comment>
<evidence type="ECO:0000256" key="8">
    <source>
        <dbReference type="ARBA" id="ARBA00022490"/>
    </source>
</evidence>
<evidence type="ECO:0000256" key="10">
    <source>
        <dbReference type="ARBA" id="ARBA00022723"/>
    </source>
</evidence>
<evidence type="ECO:0000256" key="12">
    <source>
        <dbReference type="ARBA" id="ARBA00022801"/>
    </source>
</evidence>
<feature type="binding site" evidence="14 15">
    <location>
        <position position="123"/>
    </location>
    <ligand>
        <name>a divalent metal cation</name>
        <dbReference type="ChEBI" id="CHEBI:60240"/>
    </ligand>
</feature>
<evidence type="ECO:0000256" key="7">
    <source>
        <dbReference type="ARBA" id="ARBA00019179"/>
    </source>
</evidence>
<evidence type="ECO:0000256" key="13">
    <source>
        <dbReference type="ARBA" id="ARBA00023211"/>
    </source>
</evidence>
<dbReference type="EC" id="3.1.26.4" evidence="6 14"/>
<dbReference type="SUPFAM" id="SSF53098">
    <property type="entry name" value="Ribonuclease H-like"/>
    <property type="match status" value="1"/>
</dbReference>
<protein>
    <recommendedName>
        <fullName evidence="7 14">Ribonuclease HII</fullName>
        <shortName evidence="14">RNase HII</shortName>
        <ecNumber evidence="6 14">3.1.26.4</ecNumber>
    </recommendedName>
</protein>
<dbReference type="PROSITE" id="PS51975">
    <property type="entry name" value="RNASE_H_2"/>
    <property type="match status" value="1"/>
</dbReference>
<keyword evidence="11 14" id="KW-0255">Endonuclease</keyword>
<name>A0A955KV64_9BACT</name>
<dbReference type="HAMAP" id="MF_00052_B">
    <property type="entry name" value="RNase_HII_B"/>
    <property type="match status" value="1"/>
</dbReference>
<organism evidence="18 19">
    <name type="scientific">Candidatus Dojkabacteria bacterium</name>
    <dbReference type="NCBI Taxonomy" id="2099670"/>
    <lineage>
        <taxon>Bacteria</taxon>
        <taxon>Candidatus Dojkabacteria</taxon>
    </lineage>
</organism>
<feature type="binding site" evidence="14 15">
    <location>
        <position position="27"/>
    </location>
    <ligand>
        <name>a divalent metal cation</name>
        <dbReference type="ChEBI" id="CHEBI:60240"/>
    </ligand>
</feature>
<sequence>MAKIFPTLKLESRLWKSGYQYIVGVDEAGRGPWAGPVTAGAVVVSSRDQVVETVCDSKKMTNRAREESYKAILNKSLAWGVGVIGSNQIDSIGIQEAVKKAMKIAINEVEKRLGKRVDYIISDGINVLLIDGYPMEKIKAGDTYHYSIAAASVVAKVTRDRLMVQYAQQFPQYGFENHFGYGTRVHREALMRYGMCEIHRKSYKPIKAILEA</sequence>
<feature type="binding site" evidence="14 15">
    <location>
        <position position="26"/>
    </location>
    <ligand>
        <name>a divalent metal cation</name>
        <dbReference type="ChEBI" id="CHEBI:60240"/>
    </ligand>
</feature>
<proteinExistence type="inferred from homology"/>
<dbReference type="InterPro" id="IPR024567">
    <property type="entry name" value="RNase_HII/HIII_dom"/>
</dbReference>
<dbReference type="CDD" id="cd07182">
    <property type="entry name" value="RNase_HII_bacteria_HII_like"/>
    <property type="match status" value="1"/>
</dbReference>
<dbReference type="Proteomes" id="UP000748332">
    <property type="component" value="Unassembled WGS sequence"/>
</dbReference>